<keyword evidence="3" id="KW-1015">Disulfide bond</keyword>
<dbReference type="InterPro" id="IPR002223">
    <property type="entry name" value="Kunitz_BPTI"/>
</dbReference>
<dbReference type="Pfam" id="PF00014">
    <property type="entry name" value="Kunitz_BPTI"/>
    <property type="match status" value="2"/>
</dbReference>
<evidence type="ECO:0000256" key="1">
    <source>
        <dbReference type="ARBA" id="ARBA00022690"/>
    </source>
</evidence>
<reference evidence="6" key="1">
    <citation type="journal article" date="2016" name="Ticks Tick Borne Dis.">
        <title>De novo assembly and annotation of the salivary gland transcriptome of Rhipicephalus appendiculatus male and female ticks during blood feeding.</title>
        <authorList>
            <person name="de Castro M.H."/>
            <person name="de Klerk D."/>
            <person name="Pienaar R."/>
            <person name="Latif A.A."/>
            <person name="Rees D.J."/>
            <person name="Mans B.J."/>
        </authorList>
    </citation>
    <scope>NUCLEOTIDE SEQUENCE</scope>
    <source>
        <tissue evidence="6">Salivary glands</tissue>
    </source>
</reference>
<dbReference type="PANTHER" id="PTHR10083">
    <property type="entry name" value="KUNITZ-TYPE PROTEASE INHIBITOR-RELATED"/>
    <property type="match status" value="1"/>
</dbReference>
<protein>
    <submittedName>
        <fullName evidence="6">Tissue factor pathway inhibitor</fullName>
    </submittedName>
</protein>
<dbReference type="PRINTS" id="PR00759">
    <property type="entry name" value="BASICPTASE"/>
</dbReference>
<dbReference type="EMBL" id="GEDV01007398">
    <property type="protein sequence ID" value="JAP81159.1"/>
    <property type="molecule type" value="Transcribed_RNA"/>
</dbReference>
<dbReference type="SMART" id="SM00131">
    <property type="entry name" value="KU"/>
    <property type="match status" value="2"/>
</dbReference>
<feature type="signal peptide" evidence="4">
    <location>
        <begin position="1"/>
        <end position="25"/>
    </location>
</feature>
<evidence type="ECO:0000256" key="3">
    <source>
        <dbReference type="ARBA" id="ARBA00023157"/>
    </source>
</evidence>
<keyword evidence="1" id="KW-0646">Protease inhibitor</keyword>
<evidence type="ECO:0000313" key="6">
    <source>
        <dbReference type="EMBL" id="JAP81159.1"/>
    </source>
</evidence>
<keyword evidence="4" id="KW-0732">Signal</keyword>
<evidence type="ECO:0000256" key="2">
    <source>
        <dbReference type="ARBA" id="ARBA00022900"/>
    </source>
</evidence>
<sequence>MAAVMPRGKFCAVLVLFTGICYAWARLTPAEKFALGRPVACNTSSDKGRCEYNVTRYFYHPARRICQRFVYGGCDGNGNNFNNWRDCTLRCGKWYRPERDICLDPPSNIYCPYWPTFADMWFFNYKTRKCELFLYNGCTTDQNVFATCLECKEACQRHMVVLQTCPGENCTCSSK</sequence>
<dbReference type="GO" id="GO:0005615">
    <property type="term" value="C:extracellular space"/>
    <property type="evidence" value="ECO:0007669"/>
    <property type="project" value="TreeGrafter"/>
</dbReference>
<dbReference type="InterPro" id="IPR050098">
    <property type="entry name" value="TFPI/VKTCI-like"/>
</dbReference>
<proteinExistence type="predicted"/>
<dbReference type="AlphaFoldDB" id="A0A131YPI0"/>
<feature type="chain" id="PRO_5007285681" evidence="4">
    <location>
        <begin position="26"/>
        <end position="175"/>
    </location>
</feature>
<dbReference type="GO" id="GO:0004867">
    <property type="term" value="F:serine-type endopeptidase inhibitor activity"/>
    <property type="evidence" value="ECO:0007669"/>
    <property type="project" value="UniProtKB-KW"/>
</dbReference>
<dbReference type="InterPro" id="IPR036880">
    <property type="entry name" value="Kunitz_BPTI_sf"/>
</dbReference>
<dbReference type="PANTHER" id="PTHR10083:SF374">
    <property type="entry name" value="BPTI_KUNITZ INHIBITOR DOMAIN-CONTAINING PROTEIN"/>
    <property type="match status" value="1"/>
</dbReference>
<evidence type="ECO:0000256" key="4">
    <source>
        <dbReference type="SAM" id="SignalP"/>
    </source>
</evidence>
<keyword evidence="2" id="KW-0722">Serine protease inhibitor</keyword>
<accession>A0A131YPI0</accession>
<dbReference type="InterPro" id="IPR020901">
    <property type="entry name" value="Prtase_inh_Kunz-CS"/>
</dbReference>
<dbReference type="CDD" id="cd00109">
    <property type="entry name" value="Kunitz-type"/>
    <property type="match status" value="1"/>
</dbReference>
<organism evidence="6">
    <name type="scientific">Rhipicephalus appendiculatus</name>
    <name type="common">Brown ear tick</name>
    <dbReference type="NCBI Taxonomy" id="34631"/>
    <lineage>
        <taxon>Eukaryota</taxon>
        <taxon>Metazoa</taxon>
        <taxon>Ecdysozoa</taxon>
        <taxon>Arthropoda</taxon>
        <taxon>Chelicerata</taxon>
        <taxon>Arachnida</taxon>
        <taxon>Acari</taxon>
        <taxon>Parasitiformes</taxon>
        <taxon>Ixodida</taxon>
        <taxon>Ixodoidea</taxon>
        <taxon>Ixodidae</taxon>
        <taxon>Rhipicephalinae</taxon>
        <taxon>Rhipicephalus</taxon>
        <taxon>Rhipicephalus</taxon>
    </lineage>
</organism>
<dbReference type="Gene3D" id="4.10.410.10">
    <property type="entry name" value="Pancreatic trypsin inhibitor Kunitz domain"/>
    <property type="match status" value="2"/>
</dbReference>
<feature type="domain" description="BPTI/Kunitz inhibitor" evidence="5">
    <location>
        <begin position="41"/>
        <end position="91"/>
    </location>
</feature>
<evidence type="ECO:0000259" key="5">
    <source>
        <dbReference type="PROSITE" id="PS50279"/>
    </source>
</evidence>
<name>A0A131YPI0_RHIAP</name>
<feature type="domain" description="BPTI/Kunitz inhibitor" evidence="5">
    <location>
        <begin position="102"/>
        <end position="155"/>
    </location>
</feature>
<dbReference type="SUPFAM" id="SSF57362">
    <property type="entry name" value="BPTI-like"/>
    <property type="match status" value="2"/>
</dbReference>
<dbReference type="PROSITE" id="PS50279">
    <property type="entry name" value="BPTI_KUNITZ_2"/>
    <property type="match status" value="2"/>
</dbReference>
<dbReference type="PROSITE" id="PS00280">
    <property type="entry name" value="BPTI_KUNITZ_1"/>
    <property type="match status" value="2"/>
</dbReference>